<dbReference type="InterPro" id="IPR010998">
    <property type="entry name" value="Integrase_recombinase_N"/>
</dbReference>
<dbReference type="InterPro" id="IPR013762">
    <property type="entry name" value="Integrase-like_cat_sf"/>
</dbReference>
<dbReference type="GO" id="GO:0006310">
    <property type="term" value="P:DNA recombination"/>
    <property type="evidence" value="ECO:0007669"/>
    <property type="project" value="UniProtKB-KW"/>
</dbReference>
<name>A0ABD5UGF5_9EURY</name>
<dbReference type="GO" id="GO:0003677">
    <property type="term" value="F:DNA binding"/>
    <property type="evidence" value="ECO:0007669"/>
    <property type="project" value="UniProtKB-KW"/>
</dbReference>
<accession>A0ABD5UGF5</accession>
<dbReference type="InterPro" id="IPR050090">
    <property type="entry name" value="Tyrosine_recombinase_XerCD"/>
</dbReference>
<dbReference type="InterPro" id="IPR002104">
    <property type="entry name" value="Integrase_catalytic"/>
</dbReference>
<evidence type="ECO:0000256" key="1">
    <source>
        <dbReference type="ARBA" id="ARBA00023125"/>
    </source>
</evidence>
<evidence type="ECO:0000256" key="2">
    <source>
        <dbReference type="ARBA" id="ARBA00023172"/>
    </source>
</evidence>
<dbReference type="PROSITE" id="PS51898">
    <property type="entry name" value="TYR_RECOMBINASE"/>
    <property type="match status" value="1"/>
</dbReference>
<dbReference type="PANTHER" id="PTHR30349:SF92">
    <property type="entry name" value="SITE-SPECIFIC RECOMBINASE"/>
    <property type="match status" value="1"/>
</dbReference>
<dbReference type="SUPFAM" id="SSF56349">
    <property type="entry name" value="DNA breaking-rejoining enzymes"/>
    <property type="match status" value="1"/>
</dbReference>
<gene>
    <name evidence="4" type="ORF">ACFQHK_11985</name>
</gene>
<keyword evidence="1" id="KW-0238">DNA-binding</keyword>
<reference evidence="4 5" key="1">
    <citation type="journal article" date="2019" name="Int. J. Syst. Evol. Microbiol.">
        <title>The Global Catalogue of Microorganisms (GCM) 10K type strain sequencing project: providing services to taxonomists for standard genome sequencing and annotation.</title>
        <authorList>
            <consortium name="The Broad Institute Genomics Platform"/>
            <consortium name="The Broad Institute Genome Sequencing Center for Infectious Disease"/>
            <person name="Wu L."/>
            <person name="Ma J."/>
        </authorList>
    </citation>
    <scope>NUCLEOTIDE SEQUENCE [LARGE SCALE GENOMIC DNA]</scope>
    <source>
        <strain evidence="4 5">PSRA2</strain>
    </source>
</reference>
<proteinExistence type="predicted"/>
<dbReference type="RefSeq" id="WP_304448893.1">
    <property type="nucleotide sequence ID" value="NZ_JARRAH010000001.1"/>
</dbReference>
<dbReference type="Gene3D" id="1.10.443.10">
    <property type="entry name" value="Intergrase catalytic core"/>
    <property type="match status" value="1"/>
</dbReference>
<organism evidence="4 5">
    <name type="scientific">Halomarina ordinaria</name>
    <dbReference type="NCBI Taxonomy" id="3033939"/>
    <lineage>
        <taxon>Archaea</taxon>
        <taxon>Methanobacteriati</taxon>
        <taxon>Methanobacteriota</taxon>
        <taxon>Stenosarchaea group</taxon>
        <taxon>Halobacteria</taxon>
        <taxon>Halobacteriales</taxon>
        <taxon>Natronomonadaceae</taxon>
        <taxon>Halomarina</taxon>
    </lineage>
</organism>
<protein>
    <submittedName>
        <fullName evidence="4">Tyrosine-type recombinase/integrase</fullName>
    </submittedName>
</protein>
<evidence type="ECO:0000313" key="5">
    <source>
        <dbReference type="Proteomes" id="UP001596406"/>
    </source>
</evidence>
<dbReference type="EMBL" id="JBHSXM010000001">
    <property type="protein sequence ID" value="MFC6837226.1"/>
    <property type="molecule type" value="Genomic_DNA"/>
</dbReference>
<dbReference type="CDD" id="cd00397">
    <property type="entry name" value="DNA_BRE_C"/>
    <property type="match status" value="1"/>
</dbReference>
<dbReference type="AlphaFoldDB" id="A0ABD5UGF5"/>
<comment type="caution">
    <text evidence="4">The sequence shown here is derived from an EMBL/GenBank/DDBJ whole genome shotgun (WGS) entry which is preliminary data.</text>
</comment>
<dbReference type="InterPro" id="IPR011010">
    <property type="entry name" value="DNA_brk_join_enz"/>
</dbReference>
<dbReference type="Proteomes" id="UP001596406">
    <property type="component" value="Unassembled WGS sequence"/>
</dbReference>
<sequence>MTDVVHPDVDAQRAEVAAAFGRDLDPLAAYATTFEGMAVDPFDLFVSDVLDSKGLAPSTHKAYDWVFEQWSGYMAREGRHPACPNDKHVVGFLQYCRDDCGNQPDTVRTKLRRLNKAYEYWQDAPAFPHPQDYNPFTLVLSKVDLSRPPLKEPPRIPIETLGEILHGVTNVRDRAAIVLQFKLGLRASELCNITIRDISIQNADLQQHYRELGSHPALDSRPNAVYIPSRDERQGNKSRCPRVLPLDDEARHALLRYLLIRPDTEEGWIFLSKTSHSQLDQEYLNSCWIRTFRPEYAETEEHRGVTSHFGRHRFTTYWRVERDLNRELIKYMRGDTTQNSSLDDRGAIDDYIHTYYEDIEPLYREQIFKFGI</sequence>
<dbReference type="Gene3D" id="1.10.150.130">
    <property type="match status" value="1"/>
</dbReference>
<dbReference type="PANTHER" id="PTHR30349">
    <property type="entry name" value="PHAGE INTEGRASE-RELATED"/>
    <property type="match status" value="1"/>
</dbReference>
<keyword evidence="2" id="KW-0233">DNA recombination</keyword>
<evidence type="ECO:0000313" key="4">
    <source>
        <dbReference type="EMBL" id="MFC6837226.1"/>
    </source>
</evidence>
<feature type="domain" description="Tyr recombinase" evidence="3">
    <location>
        <begin position="151"/>
        <end position="364"/>
    </location>
</feature>
<keyword evidence="5" id="KW-1185">Reference proteome</keyword>
<dbReference type="Pfam" id="PF00589">
    <property type="entry name" value="Phage_integrase"/>
    <property type="match status" value="1"/>
</dbReference>
<evidence type="ECO:0000259" key="3">
    <source>
        <dbReference type="PROSITE" id="PS51898"/>
    </source>
</evidence>